<accession>A0A0F8XH90</accession>
<gene>
    <name evidence="1" type="ORF">LCGC14_2945670</name>
</gene>
<organism evidence="1">
    <name type="scientific">marine sediment metagenome</name>
    <dbReference type="NCBI Taxonomy" id="412755"/>
    <lineage>
        <taxon>unclassified sequences</taxon>
        <taxon>metagenomes</taxon>
        <taxon>ecological metagenomes</taxon>
    </lineage>
</organism>
<dbReference type="AlphaFoldDB" id="A0A0F8XH90"/>
<proteinExistence type="predicted"/>
<evidence type="ECO:0008006" key="2">
    <source>
        <dbReference type="Google" id="ProtNLM"/>
    </source>
</evidence>
<comment type="caution">
    <text evidence="1">The sequence shown here is derived from an EMBL/GenBank/DDBJ whole genome shotgun (WGS) entry which is preliminary data.</text>
</comment>
<reference evidence="1" key="1">
    <citation type="journal article" date="2015" name="Nature">
        <title>Complex archaea that bridge the gap between prokaryotes and eukaryotes.</title>
        <authorList>
            <person name="Spang A."/>
            <person name="Saw J.H."/>
            <person name="Jorgensen S.L."/>
            <person name="Zaremba-Niedzwiedzka K."/>
            <person name="Martijn J."/>
            <person name="Lind A.E."/>
            <person name="van Eijk R."/>
            <person name="Schleper C."/>
            <person name="Guy L."/>
            <person name="Ettema T.J."/>
        </authorList>
    </citation>
    <scope>NUCLEOTIDE SEQUENCE</scope>
</reference>
<sequence length="107" mass="11618">MTQVIFNKNDNLLEVVGLKNVVTDTFINTATVTATLVDSKDVNVVGESWPITLSYVAASDGLYQAILKDTMTLVSGGLYTAKIDADDGPNKRAHWEFPVRAETRLGS</sequence>
<protein>
    <recommendedName>
        <fullName evidence="2">BppU N-terminal domain-containing protein</fullName>
    </recommendedName>
</protein>
<name>A0A0F8XH90_9ZZZZ</name>
<evidence type="ECO:0000313" key="1">
    <source>
        <dbReference type="EMBL" id="KKK68278.1"/>
    </source>
</evidence>
<dbReference type="EMBL" id="LAZR01059212">
    <property type="protein sequence ID" value="KKK68278.1"/>
    <property type="molecule type" value="Genomic_DNA"/>
</dbReference>